<feature type="compositionally biased region" description="Polar residues" evidence="1">
    <location>
        <begin position="65"/>
        <end position="74"/>
    </location>
</feature>
<protein>
    <submittedName>
        <fullName evidence="2">Uncharacterized protein</fullName>
    </submittedName>
</protein>
<reference evidence="2" key="1">
    <citation type="submission" date="2023-08" db="EMBL/GenBank/DDBJ databases">
        <title>Pelteobagrus vachellii genome.</title>
        <authorList>
            <person name="Liu H."/>
        </authorList>
    </citation>
    <scope>NUCLEOTIDE SEQUENCE</scope>
    <source>
        <strain evidence="2">PRFRI_2022a</strain>
        <tissue evidence="2">Muscle</tissue>
    </source>
</reference>
<organism evidence="2 3">
    <name type="scientific">Tachysurus vachellii</name>
    <name type="common">Darkbarbel catfish</name>
    <name type="synonym">Pelteobagrus vachellii</name>
    <dbReference type="NCBI Taxonomy" id="175792"/>
    <lineage>
        <taxon>Eukaryota</taxon>
        <taxon>Metazoa</taxon>
        <taxon>Chordata</taxon>
        <taxon>Craniata</taxon>
        <taxon>Vertebrata</taxon>
        <taxon>Euteleostomi</taxon>
        <taxon>Actinopterygii</taxon>
        <taxon>Neopterygii</taxon>
        <taxon>Teleostei</taxon>
        <taxon>Ostariophysi</taxon>
        <taxon>Siluriformes</taxon>
        <taxon>Bagridae</taxon>
        <taxon>Tachysurus</taxon>
    </lineage>
</organism>
<evidence type="ECO:0000313" key="2">
    <source>
        <dbReference type="EMBL" id="KAK2840649.1"/>
    </source>
</evidence>
<feature type="compositionally biased region" description="Polar residues" evidence="1">
    <location>
        <begin position="47"/>
        <end position="56"/>
    </location>
</feature>
<name>A0AA88ML29_TACVA</name>
<keyword evidence="3" id="KW-1185">Reference proteome</keyword>
<dbReference type="EMBL" id="JAVHJS010000012">
    <property type="protein sequence ID" value="KAK2840649.1"/>
    <property type="molecule type" value="Genomic_DNA"/>
</dbReference>
<dbReference type="Proteomes" id="UP001187315">
    <property type="component" value="Unassembled WGS sequence"/>
</dbReference>
<feature type="region of interest" description="Disordered" evidence="1">
    <location>
        <begin position="47"/>
        <end position="80"/>
    </location>
</feature>
<evidence type="ECO:0000313" key="3">
    <source>
        <dbReference type="Proteomes" id="UP001187315"/>
    </source>
</evidence>
<accession>A0AA88ML29</accession>
<sequence length="80" mass="8544">MGISSVPMDAGIVLNDDCYRRGLIPSSQPLNAKSIQLRFCRSCDSSVCRNTPSGLPSTDKAKGFGSSTESFSDPNESHMS</sequence>
<comment type="caution">
    <text evidence="2">The sequence shown here is derived from an EMBL/GenBank/DDBJ whole genome shotgun (WGS) entry which is preliminary data.</text>
</comment>
<evidence type="ECO:0000256" key="1">
    <source>
        <dbReference type="SAM" id="MobiDB-lite"/>
    </source>
</evidence>
<proteinExistence type="predicted"/>
<gene>
    <name evidence="2" type="ORF">Q7C36_012228</name>
</gene>
<dbReference type="AlphaFoldDB" id="A0AA88ML29"/>